<proteinExistence type="predicted"/>
<feature type="compositionally biased region" description="Low complexity" evidence="1">
    <location>
        <begin position="223"/>
        <end position="235"/>
    </location>
</feature>
<evidence type="ECO:0000313" key="2">
    <source>
        <dbReference type="EMBL" id="RKP07653.1"/>
    </source>
</evidence>
<feature type="region of interest" description="Disordered" evidence="1">
    <location>
        <begin position="483"/>
        <end position="544"/>
    </location>
</feature>
<feature type="compositionally biased region" description="Pro residues" evidence="1">
    <location>
        <begin position="240"/>
        <end position="253"/>
    </location>
</feature>
<feature type="region of interest" description="Disordered" evidence="1">
    <location>
        <begin position="728"/>
        <end position="761"/>
    </location>
</feature>
<dbReference type="Proteomes" id="UP000271241">
    <property type="component" value="Unassembled WGS sequence"/>
</dbReference>
<dbReference type="EMBL" id="KZ992689">
    <property type="protein sequence ID" value="RKP07653.1"/>
    <property type="molecule type" value="Genomic_DNA"/>
</dbReference>
<sequence length="966" mass="97323">MDFGDSNGIDVGNCSLISLDNATKATATATTALSPAPPATTTTVSTAVNTASKPAIATSDTSVESLDGAKQSGKVSTVPTCTDTTNASAVTPQPASRTVDPTQVPLPASADTSLAMSSVGELIGDQAFPSSLSSLGIPDLSREISLSAPLLGDMDAADMPLPLSPIMASPLADKVADILGADAADVASERAVLEEQRLASPPSPTLALLTPSEPASAVPPTPALAASPSSVTLAPFNVPTTPPAASPTPPATAPTPLADATKADLPSPSPSERVVADDASTPPAVAFPVAVTAASDKTESPKTSMPDTTSSSPHTPVTTPIRTPKSTNAGAGSGRSQCWTPYDEENTVVFFGTPSAKELALASRVVAQLDDGTPYIPRTRLQGTPSVTTQPPSPSVHVDAAKVASKTLVPSSLSVYTTPLVEGRTGNDALATAAADAPPSSIRRTPRMTRSAIPVRLLGRSPIKDAQSPRRFSAVKSKLAACFTGDDPEKKGNVSSDSPSSATAAVSARRSAGQREDVDTAHADSATRENKPSKPMPSTASSACFSANDASVHAAAEKQLEMKPSLQPAAASCLENVTDVKGKVAADAEKKLPCVTPRSSARRTALPAVMSASKIPRLRTIVGNTGTVRRAPAVGAVAKGIAKRRTGLNTGIRPPSLRQFATAVRSSATAVRKSDKGAASTAASTAASAAMVTKGARTPRATPIRSSAAASALRSSASATVTAAAAVARRGGKHATPSAAGKGDKDAPPAAAAADGPGTPHVLIESPAVTALRQADGKRMSEPVGQRISNARHSSADSFSGAGARSTRSSSAHAAAIRSSVGGGVFIGGSRAQRSNALHDRTVVEFSVGNQHSSDIFAPQRNSTIVEASTTDSRMAAAQEDGGASTADVTEHKETAHTSSPKRKAGTEPAASAAQPAAKVACSSVAAGATAKAAATAAASRLPAPRLRRTGIPALRRNGPASLRKR</sequence>
<feature type="region of interest" description="Disordered" evidence="1">
    <location>
        <begin position="687"/>
        <end position="706"/>
    </location>
</feature>
<feature type="compositionally biased region" description="Low complexity" evidence="1">
    <location>
        <begin position="798"/>
        <end position="811"/>
    </location>
</feature>
<feature type="compositionally biased region" description="Low complexity" evidence="1">
    <location>
        <begin position="748"/>
        <end position="758"/>
    </location>
</feature>
<feature type="region of interest" description="Disordered" evidence="1">
    <location>
        <begin position="194"/>
        <end position="338"/>
    </location>
</feature>
<feature type="region of interest" description="Disordered" evidence="1">
    <location>
        <begin position="932"/>
        <end position="966"/>
    </location>
</feature>
<evidence type="ECO:0000256" key="1">
    <source>
        <dbReference type="SAM" id="MobiDB-lite"/>
    </source>
</evidence>
<reference evidence="3" key="1">
    <citation type="journal article" date="2018" name="Nat. Microbiol.">
        <title>Leveraging single-cell genomics to expand the fungal tree of life.</title>
        <authorList>
            <person name="Ahrendt S.R."/>
            <person name="Quandt C.A."/>
            <person name="Ciobanu D."/>
            <person name="Clum A."/>
            <person name="Salamov A."/>
            <person name="Andreopoulos B."/>
            <person name="Cheng J.F."/>
            <person name="Woyke T."/>
            <person name="Pelin A."/>
            <person name="Henrissat B."/>
            <person name="Reynolds N.K."/>
            <person name="Benny G.L."/>
            <person name="Smith M.E."/>
            <person name="James T.Y."/>
            <person name="Grigoriev I.V."/>
        </authorList>
    </citation>
    <scope>NUCLEOTIDE SEQUENCE [LARGE SCALE GENOMIC DNA]</scope>
    <source>
        <strain evidence="3">RSA 1356</strain>
    </source>
</reference>
<feature type="region of interest" description="Disordered" evidence="1">
    <location>
        <begin position="62"/>
        <end position="104"/>
    </location>
</feature>
<feature type="compositionally biased region" description="Basic and acidic residues" evidence="1">
    <location>
        <begin position="513"/>
        <end position="532"/>
    </location>
</feature>
<protein>
    <submittedName>
        <fullName evidence="2">Uncharacterized protein</fullName>
    </submittedName>
</protein>
<feature type="compositionally biased region" description="Polar residues" evidence="1">
    <location>
        <begin position="73"/>
        <end position="101"/>
    </location>
</feature>
<gene>
    <name evidence="2" type="ORF">THASP1DRAFT_30530</name>
</gene>
<feature type="compositionally biased region" description="Low complexity" evidence="1">
    <location>
        <begin position="205"/>
        <end position="216"/>
    </location>
</feature>
<feature type="region of interest" description="Disordered" evidence="1">
    <location>
        <begin position="870"/>
        <end position="919"/>
    </location>
</feature>
<feature type="compositionally biased region" description="Polar residues" evidence="1">
    <location>
        <begin position="324"/>
        <end position="338"/>
    </location>
</feature>
<feature type="compositionally biased region" description="Low complexity" evidence="1">
    <location>
        <begin position="494"/>
        <end position="511"/>
    </location>
</feature>
<evidence type="ECO:0000313" key="3">
    <source>
        <dbReference type="Proteomes" id="UP000271241"/>
    </source>
</evidence>
<feature type="region of interest" description="Disordered" evidence="1">
    <location>
        <begin position="790"/>
        <end position="811"/>
    </location>
</feature>
<organism evidence="2 3">
    <name type="scientific">Thamnocephalis sphaerospora</name>
    <dbReference type="NCBI Taxonomy" id="78915"/>
    <lineage>
        <taxon>Eukaryota</taxon>
        <taxon>Fungi</taxon>
        <taxon>Fungi incertae sedis</taxon>
        <taxon>Zoopagomycota</taxon>
        <taxon>Zoopagomycotina</taxon>
        <taxon>Zoopagomycetes</taxon>
        <taxon>Zoopagales</taxon>
        <taxon>Sigmoideomycetaceae</taxon>
        <taxon>Thamnocephalis</taxon>
    </lineage>
</organism>
<accession>A0A4P9XNT7</accession>
<name>A0A4P9XNT7_9FUNG</name>
<dbReference type="STRING" id="78915.A0A4P9XNT7"/>
<feature type="compositionally biased region" description="Low complexity" evidence="1">
    <location>
        <begin position="907"/>
        <end position="919"/>
    </location>
</feature>
<feature type="compositionally biased region" description="Low complexity" evidence="1">
    <location>
        <begin position="279"/>
        <end position="320"/>
    </location>
</feature>
<keyword evidence="3" id="KW-1185">Reference proteome</keyword>
<dbReference type="AlphaFoldDB" id="A0A4P9XNT7"/>